<gene>
    <name evidence="4" type="ORF">J2S13_003226</name>
</gene>
<evidence type="ECO:0000313" key="5">
    <source>
        <dbReference type="Proteomes" id="UP001237207"/>
    </source>
</evidence>
<feature type="transmembrane region" description="Helical" evidence="3">
    <location>
        <begin position="79"/>
        <end position="98"/>
    </location>
</feature>
<dbReference type="InterPro" id="IPR003784">
    <property type="entry name" value="BioY"/>
</dbReference>
<comment type="subcellular location">
    <subcellularLocation>
        <location evidence="2">Cell membrane</location>
        <topology evidence="2">Multi-pass membrane protein</topology>
    </subcellularLocation>
</comment>
<name>A0AAJ1T4R9_9BACI</name>
<evidence type="ECO:0000256" key="2">
    <source>
        <dbReference type="PIRNR" id="PIRNR016661"/>
    </source>
</evidence>
<sequence length="191" mass="20845">MKAREIVICALFAALMGVGANVSPFLTIGGVPITLQLMFAILAGGILGSRLGAISMTAYMFIGLAGAPVFAQFKGGPASLLSPTFGFVISFILIAYDVGKFFEQKKRSLFTYIGAGSLAIIINYFIGTNYMYIAFKYWAEAPDSFSYIIAWSWMAAYFPLDTVVTICSLVFIPKLQKALNRQPLQNQHTSF</sequence>
<evidence type="ECO:0000256" key="3">
    <source>
        <dbReference type="SAM" id="Phobius"/>
    </source>
</evidence>
<keyword evidence="3" id="KW-1133">Transmembrane helix</keyword>
<keyword evidence="2" id="KW-0813">Transport</keyword>
<dbReference type="AlphaFoldDB" id="A0AAJ1T4R9"/>
<feature type="transmembrane region" description="Helical" evidence="3">
    <location>
        <begin position="30"/>
        <end position="49"/>
    </location>
</feature>
<dbReference type="PANTHER" id="PTHR34295">
    <property type="entry name" value="BIOTIN TRANSPORTER BIOY"/>
    <property type="match status" value="1"/>
</dbReference>
<feature type="transmembrane region" description="Helical" evidence="3">
    <location>
        <begin position="56"/>
        <end position="73"/>
    </location>
</feature>
<proteinExistence type="inferred from homology"/>
<dbReference type="EMBL" id="JAUSUC010000071">
    <property type="protein sequence ID" value="MDQ0216742.1"/>
    <property type="molecule type" value="Genomic_DNA"/>
</dbReference>
<feature type="transmembrane region" description="Helical" evidence="3">
    <location>
        <begin position="110"/>
        <end position="133"/>
    </location>
</feature>
<accession>A0AAJ1T4R9</accession>
<keyword evidence="5" id="KW-1185">Reference proteome</keyword>
<reference evidence="4" key="1">
    <citation type="submission" date="2023-07" db="EMBL/GenBank/DDBJ databases">
        <title>Genomic Encyclopedia of Type Strains, Phase IV (KMG-IV): sequencing the most valuable type-strain genomes for metagenomic binning, comparative biology and taxonomic classification.</title>
        <authorList>
            <person name="Goeker M."/>
        </authorList>
    </citation>
    <scope>NUCLEOTIDE SEQUENCE</scope>
    <source>
        <strain evidence="4">DSM 23947</strain>
    </source>
</reference>
<keyword evidence="2 3" id="KW-0472">Membrane</keyword>
<comment type="similarity">
    <text evidence="1 2">Belongs to the BioY family.</text>
</comment>
<dbReference type="Proteomes" id="UP001237207">
    <property type="component" value="Unassembled WGS sequence"/>
</dbReference>
<protein>
    <recommendedName>
        <fullName evidence="2">Biotin transporter</fullName>
    </recommendedName>
</protein>
<feature type="transmembrane region" description="Helical" evidence="3">
    <location>
        <begin position="145"/>
        <end position="172"/>
    </location>
</feature>
<dbReference type="GO" id="GO:0015225">
    <property type="term" value="F:biotin transmembrane transporter activity"/>
    <property type="evidence" value="ECO:0007669"/>
    <property type="project" value="UniProtKB-UniRule"/>
</dbReference>
<keyword evidence="2" id="KW-1003">Cell membrane</keyword>
<organism evidence="4 5">
    <name type="scientific">Oikeobacillus pervagus</name>
    <dbReference type="NCBI Taxonomy" id="1325931"/>
    <lineage>
        <taxon>Bacteria</taxon>
        <taxon>Bacillati</taxon>
        <taxon>Bacillota</taxon>
        <taxon>Bacilli</taxon>
        <taxon>Bacillales</taxon>
        <taxon>Bacillaceae</taxon>
        <taxon>Oikeobacillus</taxon>
    </lineage>
</organism>
<keyword evidence="3" id="KW-0812">Transmembrane</keyword>
<dbReference type="Pfam" id="PF02632">
    <property type="entry name" value="BioY"/>
    <property type="match status" value="1"/>
</dbReference>
<dbReference type="Gene3D" id="1.10.1760.20">
    <property type="match status" value="1"/>
</dbReference>
<dbReference type="PIRSF" id="PIRSF016661">
    <property type="entry name" value="BioY"/>
    <property type="match status" value="1"/>
</dbReference>
<dbReference type="RefSeq" id="WP_307258819.1">
    <property type="nucleotide sequence ID" value="NZ_JAUSUC010000071.1"/>
</dbReference>
<dbReference type="GO" id="GO:0005886">
    <property type="term" value="C:plasma membrane"/>
    <property type="evidence" value="ECO:0007669"/>
    <property type="project" value="UniProtKB-SubCell"/>
</dbReference>
<evidence type="ECO:0000313" key="4">
    <source>
        <dbReference type="EMBL" id="MDQ0216742.1"/>
    </source>
</evidence>
<evidence type="ECO:0000256" key="1">
    <source>
        <dbReference type="ARBA" id="ARBA00010692"/>
    </source>
</evidence>
<comment type="caution">
    <text evidence="4">The sequence shown here is derived from an EMBL/GenBank/DDBJ whole genome shotgun (WGS) entry which is preliminary data.</text>
</comment>
<dbReference type="PANTHER" id="PTHR34295:SF1">
    <property type="entry name" value="BIOTIN TRANSPORTER BIOY"/>
    <property type="match status" value="1"/>
</dbReference>